<proteinExistence type="predicted"/>
<protein>
    <submittedName>
        <fullName evidence="1">Uncharacterized protein</fullName>
    </submittedName>
</protein>
<sequence length="86" mass="9917">MNDPELNLHECPWCGKLFVPELGKSCFVSFDATPDNPGTLEDCYCSLEHARRHLIELCKEIGWTGKEARRWWKEHLLYFAPPPATA</sequence>
<gene>
    <name evidence="1" type="ORF">S12H4_08748</name>
</gene>
<evidence type="ECO:0000313" key="1">
    <source>
        <dbReference type="EMBL" id="GAI66878.1"/>
    </source>
</evidence>
<dbReference type="AlphaFoldDB" id="X1QF99"/>
<comment type="caution">
    <text evidence="1">The sequence shown here is derived from an EMBL/GenBank/DDBJ whole genome shotgun (WGS) entry which is preliminary data.</text>
</comment>
<reference evidence="1" key="1">
    <citation type="journal article" date="2014" name="Front. Microbiol.">
        <title>High frequency of phylogenetically diverse reductive dehalogenase-homologous genes in deep subseafloor sedimentary metagenomes.</title>
        <authorList>
            <person name="Kawai M."/>
            <person name="Futagami T."/>
            <person name="Toyoda A."/>
            <person name="Takaki Y."/>
            <person name="Nishi S."/>
            <person name="Hori S."/>
            <person name="Arai W."/>
            <person name="Tsubouchi T."/>
            <person name="Morono Y."/>
            <person name="Uchiyama I."/>
            <person name="Ito T."/>
            <person name="Fujiyama A."/>
            <person name="Inagaki F."/>
            <person name="Takami H."/>
        </authorList>
    </citation>
    <scope>NUCLEOTIDE SEQUENCE</scope>
    <source>
        <strain evidence="1">Expedition CK06-06</strain>
    </source>
</reference>
<organism evidence="1">
    <name type="scientific">marine sediment metagenome</name>
    <dbReference type="NCBI Taxonomy" id="412755"/>
    <lineage>
        <taxon>unclassified sequences</taxon>
        <taxon>metagenomes</taxon>
        <taxon>ecological metagenomes</taxon>
    </lineage>
</organism>
<name>X1QF99_9ZZZZ</name>
<accession>X1QF99</accession>
<dbReference type="EMBL" id="BARW01003425">
    <property type="protein sequence ID" value="GAI66878.1"/>
    <property type="molecule type" value="Genomic_DNA"/>
</dbReference>